<gene>
    <name evidence="5" type="ORF">MAR_022447</name>
</gene>
<name>A0ABY7DNF4_MYAAR</name>
<reference evidence="5" key="1">
    <citation type="submission" date="2022-11" db="EMBL/GenBank/DDBJ databases">
        <title>Centuries of genome instability and evolution in soft-shell clam transmissible cancer (bioRxiv).</title>
        <authorList>
            <person name="Hart S.F.M."/>
            <person name="Yonemitsu M.A."/>
            <person name="Giersch R.M."/>
            <person name="Beal B.F."/>
            <person name="Arriagada G."/>
            <person name="Davis B.W."/>
            <person name="Ostrander E.A."/>
            <person name="Goff S.P."/>
            <person name="Metzger M.J."/>
        </authorList>
    </citation>
    <scope>NUCLEOTIDE SEQUENCE</scope>
    <source>
        <strain evidence="5">MELC-2E11</strain>
        <tissue evidence="5">Siphon/mantle</tissue>
    </source>
</reference>
<protein>
    <submittedName>
        <fullName evidence="5">TFPT-like protein</fullName>
    </submittedName>
</protein>
<organism evidence="5 6">
    <name type="scientific">Mya arenaria</name>
    <name type="common">Soft-shell clam</name>
    <dbReference type="NCBI Taxonomy" id="6604"/>
    <lineage>
        <taxon>Eukaryota</taxon>
        <taxon>Metazoa</taxon>
        <taxon>Spiralia</taxon>
        <taxon>Lophotrochozoa</taxon>
        <taxon>Mollusca</taxon>
        <taxon>Bivalvia</taxon>
        <taxon>Autobranchia</taxon>
        <taxon>Heteroconchia</taxon>
        <taxon>Euheterodonta</taxon>
        <taxon>Imparidentia</taxon>
        <taxon>Neoheterodontei</taxon>
        <taxon>Myida</taxon>
        <taxon>Myoidea</taxon>
        <taxon>Myidae</taxon>
        <taxon>Mya</taxon>
    </lineage>
</organism>
<keyword evidence="2" id="KW-0539">Nucleus</keyword>
<dbReference type="Pfam" id="PF24245">
    <property type="entry name" value="INO80F"/>
    <property type="match status" value="1"/>
</dbReference>
<evidence type="ECO:0000259" key="4">
    <source>
        <dbReference type="Pfam" id="PF24245"/>
    </source>
</evidence>
<accession>A0ABY7DNF4</accession>
<evidence type="ECO:0000256" key="2">
    <source>
        <dbReference type="ARBA" id="ARBA00023242"/>
    </source>
</evidence>
<feature type="domain" description="INO80 complex subunit F" evidence="4">
    <location>
        <begin position="14"/>
        <end position="58"/>
    </location>
</feature>
<evidence type="ECO:0000256" key="1">
    <source>
        <dbReference type="ARBA" id="ARBA00004123"/>
    </source>
</evidence>
<dbReference type="PANTHER" id="PTHR35084">
    <property type="entry name" value="TCF3 FUSION PARTNER"/>
    <property type="match status" value="1"/>
</dbReference>
<dbReference type="SUPFAM" id="SSF48264">
    <property type="entry name" value="Cytochrome P450"/>
    <property type="match status" value="1"/>
</dbReference>
<dbReference type="InterPro" id="IPR033555">
    <property type="entry name" value="TFPT"/>
</dbReference>
<comment type="subcellular location">
    <subcellularLocation>
        <location evidence="1">Nucleus</location>
    </subcellularLocation>
</comment>
<dbReference type="InterPro" id="IPR056513">
    <property type="entry name" value="INO80F"/>
</dbReference>
<evidence type="ECO:0000256" key="3">
    <source>
        <dbReference type="SAM" id="Coils"/>
    </source>
</evidence>
<evidence type="ECO:0000313" key="5">
    <source>
        <dbReference type="EMBL" id="WAQ98074.1"/>
    </source>
</evidence>
<dbReference type="PANTHER" id="PTHR35084:SF1">
    <property type="entry name" value="TCF3 FUSION PARTNER"/>
    <property type="match status" value="1"/>
</dbReference>
<keyword evidence="3" id="KW-0175">Coiled coil</keyword>
<feature type="coiled-coil region" evidence="3">
    <location>
        <begin position="30"/>
        <end position="64"/>
    </location>
</feature>
<proteinExistence type="predicted"/>
<evidence type="ECO:0000313" key="6">
    <source>
        <dbReference type="Proteomes" id="UP001164746"/>
    </source>
</evidence>
<dbReference type="InterPro" id="IPR036396">
    <property type="entry name" value="Cyt_P450_sf"/>
</dbReference>
<dbReference type="Proteomes" id="UP001164746">
    <property type="component" value="Chromosome 3"/>
</dbReference>
<dbReference type="EMBL" id="CP111014">
    <property type="protein sequence ID" value="WAQ98074.1"/>
    <property type="molecule type" value="Genomic_DNA"/>
</dbReference>
<sequence>MAEEENFGENVFMKKYLALRNKCEHIQQGNERLVNRLQHVKKLVRTYNRQRKFLQRRLDGYKDNYWDAQVPVMWEEKKTPISQAELTKRLTLKWNSLAAEDKKVLMHLFDDVAMSQVAEHYETRFNGNVRDIADSLIVAEDELKDTGDSFYELTKGRLLNVLYDLQGAGVDTTNIESIDCATTVVQVEEMMSALQNGIKCLDCCESSGDS</sequence>
<keyword evidence="6" id="KW-1185">Reference proteome</keyword>